<comment type="similarity">
    <text evidence="2 11">Belongs to the ENDOU family.</text>
</comment>
<dbReference type="Pfam" id="PF09412">
    <property type="entry name" value="XendoU"/>
    <property type="match status" value="1"/>
</dbReference>
<evidence type="ECO:0000256" key="11">
    <source>
        <dbReference type="RuleBase" id="RU367085"/>
    </source>
</evidence>
<dbReference type="InterPro" id="IPR037227">
    <property type="entry name" value="EndoU-like"/>
</dbReference>
<keyword evidence="6 11" id="KW-0255">Endonuclease</keyword>
<evidence type="ECO:0000256" key="8">
    <source>
        <dbReference type="ARBA" id="ARBA00022884"/>
    </source>
</evidence>
<reference evidence="13" key="1">
    <citation type="submission" date="2025-08" db="UniProtKB">
        <authorList>
            <consortium name="Ensembl"/>
        </authorList>
    </citation>
    <scope>IDENTIFICATION</scope>
</reference>
<evidence type="ECO:0000313" key="14">
    <source>
        <dbReference type="Proteomes" id="UP000694556"/>
    </source>
</evidence>
<evidence type="ECO:0000256" key="2">
    <source>
        <dbReference type="ARBA" id="ARBA00010168"/>
    </source>
</evidence>
<evidence type="ECO:0000256" key="9">
    <source>
        <dbReference type="ARBA" id="ARBA00023211"/>
    </source>
</evidence>
<protein>
    <recommendedName>
        <fullName evidence="11">Uridylate-specific endoribonuclease</fullName>
        <ecNumber evidence="11">4.6.1.-</ecNumber>
    </recommendedName>
</protein>
<accession>A0A8C3C465</accession>
<dbReference type="GO" id="GO:0016829">
    <property type="term" value="F:lyase activity"/>
    <property type="evidence" value="ECO:0007669"/>
    <property type="project" value="UniProtKB-KW"/>
</dbReference>
<comment type="cofactor">
    <cofactor evidence="1 11">
        <name>Mn(2+)</name>
        <dbReference type="ChEBI" id="CHEBI:29035"/>
    </cofactor>
</comment>
<dbReference type="AlphaFoldDB" id="A0A8C3C465"/>
<evidence type="ECO:0000256" key="10">
    <source>
        <dbReference type="ARBA" id="ARBA00023239"/>
    </source>
</evidence>
<proteinExistence type="inferred from homology"/>
<dbReference type="Ensembl" id="ENSCMMT00000014925.1">
    <property type="protein sequence ID" value="ENSCMMP00000013540.1"/>
    <property type="gene ID" value="ENSCMMG00000008624.1"/>
</dbReference>
<dbReference type="Proteomes" id="UP000694556">
    <property type="component" value="Unassembled WGS sequence"/>
</dbReference>
<dbReference type="InterPro" id="IPR018998">
    <property type="entry name" value="EndoU_C"/>
</dbReference>
<evidence type="ECO:0000256" key="4">
    <source>
        <dbReference type="ARBA" id="ARBA00022722"/>
    </source>
</evidence>
<keyword evidence="7 11" id="KW-0378">Hydrolase</keyword>
<dbReference type="PROSITE" id="PS51959">
    <property type="entry name" value="ENDOU"/>
    <property type="match status" value="1"/>
</dbReference>
<dbReference type="GO" id="GO:0016787">
    <property type="term" value="F:hydrolase activity"/>
    <property type="evidence" value="ECO:0007669"/>
    <property type="project" value="UniProtKB-KW"/>
</dbReference>
<keyword evidence="8 11" id="KW-0694">RNA-binding</keyword>
<evidence type="ECO:0000313" key="13">
    <source>
        <dbReference type="Ensembl" id="ENSCMMP00000013540.1"/>
    </source>
</evidence>
<dbReference type="GO" id="GO:0004521">
    <property type="term" value="F:RNA endonuclease activity"/>
    <property type="evidence" value="ECO:0007669"/>
    <property type="project" value="UniProtKB-UniRule"/>
</dbReference>
<keyword evidence="14" id="KW-1185">Reference proteome</keyword>
<comment type="subunit">
    <text evidence="3 11">Monomer.</text>
</comment>
<evidence type="ECO:0000259" key="12">
    <source>
        <dbReference type="PROSITE" id="PS51959"/>
    </source>
</evidence>
<comment type="catalytic activity">
    <reaction evidence="11">
        <text>ribonucleotidyl-uridine-RNA = a 5'-end dephospho-uridine-RNA + a 3'-end 2',3'-cyclophospho-ribonucleotide-RNA</text>
        <dbReference type="Rhea" id="RHEA:67792"/>
        <dbReference type="Rhea" id="RHEA-COMP:10464"/>
        <dbReference type="Rhea" id="RHEA-COMP:17354"/>
        <dbReference type="Rhea" id="RHEA-COMP:17356"/>
        <dbReference type="ChEBI" id="CHEBI:83064"/>
        <dbReference type="ChEBI" id="CHEBI:173117"/>
        <dbReference type="ChEBI" id="CHEBI:173224"/>
    </reaction>
</comment>
<evidence type="ECO:0000256" key="1">
    <source>
        <dbReference type="ARBA" id="ARBA00001936"/>
    </source>
</evidence>
<evidence type="ECO:0000256" key="3">
    <source>
        <dbReference type="ARBA" id="ARBA00011245"/>
    </source>
</evidence>
<dbReference type="SUPFAM" id="SSF142877">
    <property type="entry name" value="EndoU-like"/>
    <property type="match status" value="1"/>
</dbReference>
<evidence type="ECO:0000256" key="6">
    <source>
        <dbReference type="ARBA" id="ARBA00022759"/>
    </source>
</evidence>
<evidence type="ECO:0000256" key="7">
    <source>
        <dbReference type="ARBA" id="ARBA00022801"/>
    </source>
</evidence>
<keyword evidence="9 11" id="KW-0464">Manganese</keyword>
<keyword evidence="4 11" id="KW-0540">Nuclease</keyword>
<reference evidence="13" key="2">
    <citation type="submission" date="2025-09" db="UniProtKB">
        <authorList>
            <consortium name="Ensembl"/>
        </authorList>
    </citation>
    <scope>IDENTIFICATION</scope>
</reference>
<sequence>MPMVPLCPHARDPIMSPCPQWDIPWGHTPGPSVSPRCPHGVPVPMVPLCPHVHGPIMSLCPQWDIPGGHTHGPQGVPITSPCPWSHDVPVPALGHSLGPYPWSQRVPTVSPRCPRARGPTVSPFPQWDTFPDILALQYRWDGHLKSVGSTFMGSSPEFDLALYTLCYKARPDQECHVTLGGKAATIQTYSWTSSYYGNGQRFLASSYPLSP</sequence>
<organism evidence="13 14">
    <name type="scientific">Cairina moschata</name>
    <name type="common">Muscovy duck</name>
    <dbReference type="NCBI Taxonomy" id="8855"/>
    <lineage>
        <taxon>Eukaryota</taxon>
        <taxon>Metazoa</taxon>
        <taxon>Chordata</taxon>
        <taxon>Craniata</taxon>
        <taxon>Vertebrata</taxon>
        <taxon>Euteleostomi</taxon>
        <taxon>Archelosauria</taxon>
        <taxon>Archosauria</taxon>
        <taxon>Dinosauria</taxon>
        <taxon>Saurischia</taxon>
        <taxon>Theropoda</taxon>
        <taxon>Coelurosauria</taxon>
        <taxon>Aves</taxon>
        <taxon>Neognathae</taxon>
        <taxon>Galloanserae</taxon>
        <taxon>Anseriformes</taxon>
        <taxon>Anatidae</taxon>
        <taxon>Anatinae</taxon>
        <taxon>Cairina</taxon>
    </lineage>
</organism>
<name>A0A8C3C465_CAIMO</name>
<dbReference type="EC" id="4.6.1.-" evidence="11"/>
<dbReference type="GO" id="GO:0046872">
    <property type="term" value="F:metal ion binding"/>
    <property type="evidence" value="ECO:0007669"/>
    <property type="project" value="UniProtKB-UniRule"/>
</dbReference>
<keyword evidence="5 11" id="KW-0479">Metal-binding</keyword>
<feature type="domain" description="EndoU" evidence="12">
    <location>
        <begin position="121"/>
        <end position="211"/>
    </location>
</feature>
<evidence type="ECO:0000256" key="5">
    <source>
        <dbReference type="ARBA" id="ARBA00022723"/>
    </source>
</evidence>
<keyword evidence="10" id="KW-0456">Lyase</keyword>
<dbReference type="PANTHER" id="PTHR12439:SF42">
    <property type="entry name" value="ENDORIBONUCLEASE-RELATED"/>
    <property type="match status" value="1"/>
</dbReference>
<dbReference type="GO" id="GO:0003723">
    <property type="term" value="F:RNA binding"/>
    <property type="evidence" value="ECO:0007669"/>
    <property type="project" value="UniProtKB-UniRule"/>
</dbReference>
<dbReference type="PANTHER" id="PTHR12439">
    <property type="entry name" value="PLACENTAL PROTEIN 11-RELATED"/>
    <property type="match status" value="1"/>
</dbReference>
<dbReference type="InterPro" id="IPR039787">
    <property type="entry name" value="ENDOU"/>
</dbReference>